<feature type="coiled-coil region" evidence="6">
    <location>
        <begin position="243"/>
        <end position="326"/>
    </location>
</feature>
<dbReference type="InterPro" id="IPR013761">
    <property type="entry name" value="SAM/pointed_sf"/>
</dbReference>
<feature type="domain" description="SAM" evidence="8">
    <location>
        <begin position="586"/>
        <end position="650"/>
    </location>
</feature>
<evidence type="ECO:0000256" key="7">
    <source>
        <dbReference type="SAM" id="MobiDB-lite"/>
    </source>
</evidence>
<dbReference type="PANTHER" id="PTHR12587">
    <property type="entry name" value="LAR INTERACTING PROTEIN LIP -RELATED PROTEIN"/>
    <property type="match status" value="1"/>
</dbReference>
<name>A0A8C4NA36_EPTBU</name>
<dbReference type="GO" id="GO:0048786">
    <property type="term" value="C:presynaptic active zone"/>
    <property type="evidence" value="ECO:0007669"/>
    <property type="project" value="TreeGrafter"/>
</dbReference>
<dbReference type="CDD" id="cd09566">
    <property type="entry name" value="SAM_liprin-beta1_2_repeat2"/>
    <property type="match status" value="1"/>
</dbReference>
<evidence type="ECO:0000256" key="1">
    <source>
        <dbReference type="ARBA" id="ARBA00007547"/>
    </source>
</evidence>
<feature type="region of interest" description="Disordered" evidence="7">
    <location>
        <begin position="479"/>
        <end position="525"/>
    </location>
</feature>
<comment type="function">
    <text evidence="5">May regulate the disassembly of focal adhesions. Did not bind receptor-like tyrosine phosphatases type 2A.</text>
</comment>
<feature type="coiled-coil region" evidence="6">
    <location>
        <begin position="99"/>
        <end position="126"/>
    </location>
</feature>
<evidence type="ECO:0000256" key="5">
    <source>
        <dbReference type="ARBA" id="ARBA00060046"/>
    </source>
</evidence>
<feature type="domain" description="SAM" evidence="8">
    <location>
        <begin position="663"/>
        <end position="721"/>
    </location>
</feature>
<dbReference type="Ensembl" id="ENSEBUT00000001589.1">
    <property type="protein sequence ID" value="ENSEBUP00000001267.1"/>
    <property type="gene ID" value="ENSEBUG00000001149.1"/>
</dbReference>
<accession>A0A8C4NA36</accession>
<keyword evidence="3" id="KW-0677">Repeat</keyword>
<dbReference type="SMART" id="SM00454">
    <property type="entry name" value="SAM"/>
    <property type="match status" value="3"/>
</dbReference>
<dbReference type="InterPro" id="IPR037618">
    <property type="entry name" value="LIPB1/2_SAM_2nd"/>
</dbReference>
<dbReference type="FunFam" id="1.10.150.50:FF:000017">
    <property type="entry name" value="Liprin-beta-1 isoform 1"/>
    <property type="match status" value="1"/>
</dbReference>
<dbReference type="FunFam" id="1.10.150.50:FF:000005">
    <property type="entry name" value="Liprin-beta-1 isoform 1"/>
    <property type="match status" value="1"/>
</dbReference>
<dbReference type="SUPFAM" id="SSF47769">
    <property type="entry name" value="SAM/Pointed domain"/>
    <property type="match status" value="3"/>
</dbReference>
<feature type="region of interest" description="Disordered" evidence="7">
    <location>
        <begin position="537"/>
        <end position="573"/>
    </location>
</feature>
<feature type="coiled-coil region" evidence="6">
    <location>
        <begin position="184"/>
        <end position="211"/>
    </location>
</feature>
<dbReference type="PANTHER" id="PTHR12587:SF14">
    <property type="entry name" value="AT31531P"/>
    <property type="match status" value="1"/>
</dbReference>
<dbReference type="GO" id="GO:0007528">
    <property type="term" value="P:neuromuscular junction development"/>
    <property type="evidence" value="ECO:0007669"/>
    <property type="project" value="TreeGrafter"/>
</dbReference>
<dbReference type="Gene3D" id="1.10.150.50">
    <property type="entry name" value="Transcription Factor, Ets-1"/>
    <property type="match status" value="3"/>
</dbReference>
<feature type="compositionally biased region" description="Polar residues" evidence="7">
    <location>
        <begin position="480"/>
        <end position="521"/>
    </location>
</feature>
<dbReference type="Pfam" id="PF00536">
    <property type="entry name" value="SAM_1"/>
    <property type="match status" value="2"/>
</dbReference>
<proteinExistence type="inferred from homology"/>
<sequence length="934" mass="104434">MSDASEMLAAALEQMDGIIAGSKAMEFGGGFFDCQSPVSPFGGVGSIEAVGGLRVLQLADELRISLELSGSAEERETLRERLPEVTHEALVSWLRNGLVSVLNDQVEAQEEKIRDLEGTLEEQQGKVVKTEGLLQQEMLKRTTLESQRLELMTEFSNLKIKLAELEKGGRCTQGNDDERLLEELAETRCRVMTLETEKSHLENKIKNTKSLTAKLASARLKVSRIQYEKQCWERACIQAKAEAIEMQEKLVQREMEIERLKDELVNNMSDQAETVEREEVMKRKLREKYQEILQLKETIESLMAANEEKDIKIEELRQSLTRYRKVQEMVLLAQGRGATEKSFMNANDNSSPDQLLSIFGPDGMSMNQESPVMIQEYSADREHCTLEMELPGESLMISQVHNEEQPEHRTDVWQQQQSLISQDEKDALPQDNTIQEEARISPTFGKSQIDNHTTEDFGLRAGKSRASFGRGFFKVKASKRTASTPNLEMDGSSPSPSPTEQGPSPLSSTGSALQEGTLSPQTKKKARGIKKIFGILKRSHSTNLNPGDEPQELSRGGMRSTSGPRLGWSRDLQGASGELDAPFAKWSTEQVCSWLHEQGLGLYTPMARQWVSSGQTLLHATAHDLDKELGIKNALHKKKLQLALQAMGSEEDDGKGNLDHHWVTRWLDDVGLSQYKDQFNEARIDGRMLHYITADDLLSLKVTSALHHLSFKRAIQVLRMNSFHPNCLRRRPSDEVAVTPSEVTQWTNHRVMEWLRSADLAEYAPNLRGSGVHGGLMVLEPRFSIESMALLLNIPPSKTLLRRHLATHFALLVGPHAQRQKLEVLESLGYIPLTPSTKIKPKKLQLGISGFGSLRRRRQEEADDYVCPMELGQPGGLAAQPGFGGPGPRRVATTAQGYGQEDDLDRLEQMEDSEGTVRQIGAFSEGINNLTVSL</sequence>
<keyword evidence="10" id="KW-1185">Reference proteome</keyword>
<feature type="region of interest" description="Disordered" evidence="7">
    <location>
        <begin position="435"/>
        <end position="458"/>
    </location>
</feature>
<evidence type="ECO:0000313" key="9">
    <source>
        <dbReference type="Ensembl" id="ENSEBUP00000001267.1"/>
    </source>
</evidence>
<dbReference type="InterPro" id="IPR058914">
    <property type="entry name" value="LIPB1/2_CC"/>
</dbReference>
<evidence type="ECO:0000256" key="6">
    <source>
        <dbReference type="SAM" id="Coils"/>
    </source>
</evidence>
<dbReference type="CDD" id="cd09569">
    <property type="entry name" value="SAM_liprin-beta1_2_repeat3"/>
    <property type="match status" value="1"/>
</dbReference>
<dbReference type="PROSITE" id="PS50105">
    <property type="entry name" value="SAM_DOMAIN"/>
    <property type="match status" value="2"/>
</dbReference>
<dbReference type="Pfam" id="PF07647">
    <property type="entry name" value="SAM_2"/>
    <property type="match status" value="1"/>
</dbReference>
<reference evidence="9" key="2">
    <citation type="submission" date="2025-09" db="UniProtKB">
        <authorList>
            <consortium name="Ensembl"/>
        </authorList>
    </citation>
    <scope>IDENTIFICATION</scope>
</reference>
<dbReference type="GO" id="GO:0005829">
    <property type="term" value="C:cytosol"/>
    <property type="evidence" value="ECO:0007669"/>
    <property type="project" value="UniProtKB-ARBA"/>
</dbReference>
<dbReference type="FunFam" id="1.10.150.50:FF:000007">
    <property type="entry name" value="Liprin-beta-1 isoform 1"/>
    <property type="match status" value="1"/>
</dbReference>
<dbReference type="InterPro" id="IPR037619">
    <property type="entry name" value="LIPB1/2_SAM_3rd"/>
</dbReference>
<protein>
    <submittedName>
        <fullName evidence="9">PPFIA binding protein 1b</fullName>
    </submittedName>
</protein>
<evidence type="ECO:0000256" key="3">
    <source>
        <dbReference type="ARBA" id="ARBA00022737"/>
    </source>
</evidence>
<evidence type="ECO:0000256" key="4">
    <source>
        <dbReference type="ARBA" id="ARBA00023054"/>
    </source>
</evidence>
<dbReference type="AlphaFoldDB" id="A0A8C4NA36"/>
<reference evidence="9" key="1">
    <citation type="submission" date="2025-08" db="UniProtKB">
        <authorList>
            <consortium name="Ensembl"/>
        </authorList>
    </citation>
    <scope>IDENTIFICATION</scope>
</reference>
<keyword evidence="2" id="KW-0597">Phosphoprotein</keyword>
<comment type="similarity">
    <text evidence="1">Belongs to the liprin family. Liprin-beta subfamily.</text>
</comment>
<dbReference type="CDD" id="cd09563">
    <property type="entry name" value="SAM_liprin-beta1_2_repeat1"/>
    <property type="match status" value="1"/>
</dbReference>
<dbReference type="Pfam" id="PF26022">
    <property type="entry name" value="CC_Liprin_beta"/>
    <property type="match status" value="1"/>
</dbReference>
<evidence type="ECO:0000313" key="10">
    <source>
        <dbReference type="Proteomes" id="UP000694388"/>
    </source>
</evidence>
<dbReference type="InterPro" id="IPR001660">
    <property type="entry name" value="SAM"/>
</dbReference>
<dbReference type="Proteomes" id="UP000694388">
    <property type="component" value="Unplaced"/>
</dbReference>
<evidence type="ECO:0000259" key="8">
    <source>
        <dbReference type="PROSITE" id="PS50105"/>
    </source>
</evidence>
<dbReference type="GeneTree" id="ENSGT01050000244951"/>
<dbReference type="InterPro" id="IPR029515">
    <property type="entry name" value="Liprin"/>
</dbReference>
<keyword evidence="4 6" id="KW-0175">Coiled coil</keyword>
<organism evidence="9 10">
    <name type="scientific">Eptatretus burgeri</name>
    <name type="common">Inshore hagfish</name>
    <dbReference type="NCBI Taxonomy" id="7764"/>
    <lineage>
        <taxon>Eukaryota</taxon>
        <taxon>Metazoa</taxon>
        <taxon>Chordata</taxon>
        <taxon>Craniata</taxon>
        <taxon>Vertebrata</taxon>
        <taxon>Cyclostomata</taxon>
        <taxon>Myxini</taxon>
        <taxon>Myxiniformes</taxon>
        <taxon>Myxinidae</taxon>
        <taxon>Eptatretinae</taxon>
        <taxon>Eptatretus</taxon>
    </lineage>
</organism>
<dbReference type="InterPro" id="IPR037617">
    <property type="entry name" value="LIPB1/2_SAM_1"/>
</dbReference>
<evidence type="ECO:0000256" key="2">
    <source>
        <dbReference type="ARBA" id="ARBA00022553"/>
    </source>
</evidence>